<dbReference type="InterPro" id="IPR057915">
    <property type="entry name" value="P2_C"/>
</dbReference>
<dbReference type="Proteomes" id="UP001318321">
    <property type="component" value="Unassembled WGS sequence"/>
</dbReference>
<keyword evidence="4" id="KW-1185">Reference proteome</keyword>
<dbReference type="EMBL" id="JAAQTO010000002">
    <property type="protein sequence ID" value="NIC03977.1"/>
    <property type="molecule type" value="Genomic_DNA"/>
</dbReference>
<accession>A0ABX0PP07</accession>
<dbReference type="Pfam" id="PF18628">
    <property type="entry name" value="P2_N"/>
    <property type="match status" value="1"/>
</dbReference>
<dbReference type="InterPro" id="IPR041377">
    <property type="entry name" value="P2_N"/>
</dbReference>
<evidence type="ECO:0008006" key="5">
    <source>
        <dbReference type="Google" id="ProtNLM"/>
    </source>
</evidence>
<evidence type="ECO:0000313" key="3">
    <source>
        <dbReference type="EMBL" id="NIC03977.1"/>
    </source>
</evidence>
<gene>
    <name evidence="3" type="ORF">HBJ55_00845</name>
</gene>
<proteinExistence type="predicted"/>
<dbReference type="InterPro" id="IPR053751">
    <property type="entry name" value="Viral_Major_Capsid_sf"/>
</dbReference>
<name>A0ABX0PP07_9GAMM</name>
<evidence type="ECO:0000259" key="2">
    <source>
        <dbReference type="Pfam" id="PF25513"/>
    </source>
</evidence>
<dbReference type="Pfam" id="PF25513">
    <property type="entry name" value="P2_C"/>
    <property type="match status" value="1"/>
</dbReference>
<feature type="domain" description="Viral coat protein P2 C-terminal" evidence="2">
    <location>
        <begin position="145"/>
        <end position="264"/>
    </location>
</feature>
<sequence>MRLTTRMPSLSNVTPGGTATLNMPIGRTYERLILSYTNLTRAQMKDIRISVDGKPVMEFADAEQVAALNKYYGRHDAAGQLTLWFVRPELNQLEQQRVTGLGTGARDGSGKVSTLQLEVEIDGAAVGPTIQAHAIQSDPAPLGMINKIKRFTYSSATAGQFEIDNIPKGPRLCAIHFIKDADDVSRVEVEQNSRKVVEGGKTLLQYLQRESGRVPQAKYLAVDFTQEGDIYQSIVTDPKLIQDQRFRLTLDTAGQVTVLVEYLDGFAGI</sequence>
<evidence type="ECO:0000259" key="1">
    <source>
        <dbReference type="Pfam" id="PF18628"/>
    </source>
</evidence>
<evidence type="ECO:0000313" key="4">
    <source>
        <dbReference type="Proteomes" id="UP001318321"/>
    </source>
</evidence>
<dbReference type="Gene3D" id="2.60.120.730">
    <property type="match status" value="2"/>
</dbReference>
<feature type="domain" description="Viral coat protein P2 N-terminal" evidence="1">
    <location>
        <begin position="5"/>
        <end position="136"/>
    </location>
</feature>
<protein>
    <recommendedName>
        <fullName evidence="5">Viral coat protein P2 N-terminal domain-containing protein</fullName>
    </recommendedName>
</protein>
<dbReference type="RefSeq" id="WP_167110074.1">
    <property type="nucleotide sequence ID" value="NZ_JAAQTO010000002.1"/>
</dbReference>
<comment type="caution">
    <text evidence="3">The sequence shown here is derived from an EMBL/GenBank/DDBJ whole genome shotgun (WGS) entry which is preliminary data.</text>
</comment>
<reference evidence="3 4" key="1">
    <citation type="submission" date="2020-03" db="EMBL/GenBank/DDBJ databases">
        <title>Identification of Halomonas strains.</title>
        <authorList>
            <person name="Xiao Z."/>
            <person name="Dong F."/>
            <person name="Wang Z."/>
            <person name="Zhao J.-Y."/>
        </authorList>
    </citation>
    <scope>NUCLEOTIDE SEQUENCE [LARGE SCALE GENOMIC DNA]</scope>
    <source>
        <strain evidence="3 4">DX6</strain>
    </source>
</reference>
<organism evidence="3 4">
    <name type="scientific">Billgrantia bachuensis</name>
    <dbReference type="NCBI Taxonomy" id="2717286"/>
    <lineage>
        <taxon>Bacteria</taxon>
        <taxon>Pseudomonadati</taxon>
        <taxon>Pseudomonadota</taxon>
        <taxon>Gammaproteobacteria</taxon>
        <taxon>Oceanospirillales</taxon>
        <taxon>Halomonadaceae</taxon>
        <taxon>Billgrantia</taxon>
    </lineage>
</organism>